<dbReference type="InterPro" id="IPR044739">
    <property type="entry name" value="NRT1/PTR"/>
</dbReference>
<dbReference type="SUPFAM" id="SSF103473">
    <property type="entry name" value="MFS general substrate transporter"/>
    <property type="match status" value="1"/>
</dbReference>
<reference evidence="10 11" key="1">
    <citation type="submission" date="2024-01" db="EMBL/GenBank/DDBJ databases">
        <title>Genome assemblies of Stephania.</title>
        <authorList>
            <person name="Yang L."/>
        </authorList>
    </citation>
    <scope>NUCLEOTIDE SEQUENCE [LARGE SCALE GENOMIC DNA]</scope>
    <source>
        <strain evidence="10">QJT</strain>
        <tissue evidence="10">Leaf</tissue>
    </source>
</reference>
<dbReference type="Pfam" id="PF00854">
    <property type="entry name" value="PTR2"/>
    <property type="match status" value="1"/>
</dbReference>
<feature type="transmembrane region" description="Helical" evidence="9">
    <location>
        <begin position="564"/>
        <end position="584"/>
    </location>
</feature>
<protein>
    <recommendedName>
        <fullName evidence="12">Protein NRT1/ PTR FAMILY 5.10-like</fullName>
    </recommendedName>
</protein>
<evidence type="ECO:0000256" key="4">
    <source>
        <dbReference type="ARBA" id="ARBA00022553"/>
    </source>
</evidence>
<dbReference type="AlphaFoldDB" id="A0AAP0EM61"/>
<dbReference type="GO" id="GO:0042937">
    <property type="term" value="F:tripeptide transmembrane transporter activity"/>
    <property type="evidence" value="ECO:0007669"/>
    <property type="project" value="InterPro"/>
</dbReference>
<feature type="transmembrane region" description="Helical" evidence="9">
    <location>
        <begin position="436"/>
        <end position="456"/>
    </location>
</feature>
<evidence type="ECO:0000256" key="8">
    <source>
        <dbReference type="SAM" id="MobiDB-lite"/>
    </source>
</evidence>
<proteinExistence type="inferred from homology"/>
<dbReference type="PROSITE" id="PS01022">
    <property type="entry name" value="PTR2_1"/>
    <property type="match status" value="1"/>
</dbReference>
<evidence type="ECO:0000256" key="6">
    <source>
        <dbReference type="ARBA" id="ARBA00022989"/>
    </source>
</evidence>
<feature type="transmembrane region" description="Helical" evidence="9">
    <location>
        <begin position="354"/>
        <end position="373"/>
    </location>
</feature>
<dbReference type="InterPro" id="IPR018456">
    <property type="entry name" value="PTR2_symporter_CS"/>
</dbReference>
<dbReference type="GO" id="GO:0080054">
    <property type="term" value="F:low-affinity nitrate transmembrane transporter activity"/>
    <property type="evidence" value="ECO:0007669"/>
    <property type="project" value="UniProtKB-ARBA"/>
</dbReference>
<evidence type="ECO:0000256" key="7">
    <source>
        <dbReference type="ARBA" id="ARBA00023136"/>
    </source>
</evidence>
<name>A0AAP0EM61_9MAGN</name>
<feature type="transmembrane region" description="Helical" evidence="9">
    <location>
        <begin position="519"/>
        <end position="544"/>
    </location>
</feature>
<keyword evidence="7 9" id="KW-0472">Membrane</keyword>
<dbReference type="PANTHER" id="PTHR11654">
    <property type="entry name" value="OLIGOPEPTIDE TRANSPORTER-RELATED"/>
    <property type="match status" value="1"/>
</dbReference>
<keyword evidence="6 9" id="KW-1133">Transmembrane helix</keyword>
<dbReference type="CDD" id="cd17417">
    <property type="entry name" value="MFS_NPF5"/>
    <property type="match status" value="1"/>
</dbReference>
<comment type="subcellular location">
    <subcellularLocation>
        <location evidence="1">Membrane</location>
        <topology evidence="1">Multi-pass membrane protein</topology>
    </subcellularLocation>
</comment>
<gene>
    <name evidence="10" type="ORF">Sjap_021321</name>
</gene>
<keyword evidence="11" id="KW-1185">Reference proteome</keyword>
<organism evidence="10 11">
    <name type="scientific">Stephania japonica</name>
    <dbReference type="NCBI Taxonomy" id="461633"/>
    <lineage>
        <taxon>Eukaryota</taxon>
        <taxon>Viridiplantae</taxon>
        <taxon>Streptophyta</taxon>
        <taxon>Embryophyta</taxon>
        <taxon>Tracheophyta</taxon>
        <taxon>Spermatophyta</taxon>
        <taxon>Magnoliopsida</taxon>
        <taxon>Ranunculales</taxon>
        <taxon>Menispermaceae</taxon>
        <taxon>Menispermoideae</taxon>
        <taxon>Cissampelideae</taxon>
        <taxon>Stephania</taxon>
    </lineage>
</organism>
<feature type="transmembrane region" description="Helical" evidence="9">
    <location>
        <begin position="173"/>
        <end position="191"/>
    </location>
</feature>
<dbReference type="InterPro" id="IPR000109">
    <property type="entry name" value="POT_fam"/>
</dbReference>
<evidence type="ECO:0000313" key="11">
    <source>
        <dbReference type="Proteomes" id="UP001417504"/>
    </source>
</evidence>
<feature type="region of interest" description="Disordered" evidence="8">
    <location>
        <begin position="14"/>
        <end position="33"/>
    </location>
</feature>
<comment type="caution">
    <text evidence="10">The sequence shown here is derived from an EMBL/GenBank/DDBJ whole genome shotgun (WGS) entry which is preliminary data.</text>
</comment>
<feature type="transmembrane region" description="Helical" evidence="9">
    <location>
        <begin position="98"/>
        <end position="121"/>
    </location>
</feature>
<dbReference type="Gene3D" id="1.20.1250.20">
    <property type="entry name" value="MFS general substrate transporter like domains"/>
    <property type="match status" value="1"/>
</dbReference>
<dbReference type="FunFam" id="1.20.1250.20:FF:000147">
    <property type="entry name" value="Protein NRT1/ PTR family 5.10"/>
    <property type="match status" value="1"/>
</dbReference>
<dbReference type="GO" id="GO:0071916">
    <property type="term" value="F:dipeptide transmembrane transporter activity"/>
    <property type="evidence" value="ECO:0007669"/>
    <property type="project" value="InterPro"/>
</dbReference>
<evidence type="ECO:0000256" key="5">
    <source>
        <dbReference type="ARBA" id="ARBA00022692"/>
    </source>
</evidence>
<keyword evidence="3" id="KW-0813">Transport</keyword>
<evidence type="ECO:0000256" key="3">
    <source>
        <dbReference type="ARBA" id="ARBA00022448"/>
    </source>
</evidence>
<feature type="transmembrane region" description="Helical" evidence="9">
    <location>
        <begin position="393"/>
        <end position="415"/>
    </location>
</feature>
<feature type="transmembrane region" description="Helical" evidence="9">
    <location>
        <begin position="488"/>
        <end position="507"/>
    </location>
</feature>
<keyword evidence="5 9" id="KW-0812">Transmembrane</keyword>
<comment type="similarity">
    <text evidence="2">Belongs to the major facilitator superfamily. Proton-dependent oligopeptide transporter (POT/PTR) (TC 2.A.17) family.</text>
</comment>
<feature type="transmembrane region" description="Helical" evidence="9">
    <location>
        <begin position="133"/>
        <end position="153"/>
    </location>
</feature>
<dbReference type="InterPro" id="IPR036259">
    <property type="entry name" value="MFS_trans_sf"/>
</dbReference>
<dbReference type="GO" id="GO:0009705">
    <property type="term" value="C:plant-type vacuole membrane"/>
    <property type="evidence" value="ECO:0007669"/>
    <property type="project" value="UniProtKB-ARBA"/>
</dbReference>
<evidence type="ECO:0000256" key="1">
    <source>
        <dbReference type="ARBA" id="ARBA00004141"/>
    </source>
</evidence>
<evidence type="ECO:0000256" key="9">
    <source>
        <dbReference type="SAM" id="Phobius"/>
    </source>
</evidence>
<evidence type="ECO:0008006" key="12">
    <source>
        <dbReference type="Google" id="ProtNLM"/>
    </source>
</evidence>
<accession>A0AAP0EM61</accession>
<dbReference type="EMBL" id="JBBNAE010000009">
    <property type="protein sequence ID" value="KAK9095824.1"/>
    <property type="molecule type" value="Genomic_DNA"/>
</dbReference>
<evidence type="ECO:0000313" key="10">
    <source>
        <dbReference type="EMBL" id="KAK9095824.1"/>
    </source>
</evidence>
<feature type="transmembrane region" description="Helical" evidence="9">
    <location>
        <begin position="224"/>
        <end position="243"/>
    </location>
</feature>
<evidence type="ECO:0000256" key="2">
    <source>
        <dbReference type="ARBA" id="ARBA00005982"/>
    </source>
</evidence>
<dbReference type="Proteomes" id="UP001417504">
    <property type="component" value="Unassembled WGS sequence"/>
</dbReference>
<sequence>MGALQDLVRPRILADSPSQPNYSPMAAAPGNDEEEEESMVLEGVVDHMGRRVSRAGSTLGGWRSAACIIGVEIAERFAYCGISSNLITYLTGPMRQSVATAAANVNAFFGAASMLPLLGAFVADSFLGRYRTILFASLLYVMALGFLTLSAALQSHHSPDCLPAKNGVSCHTSSPFQIFFFFSSLYLVAIAQGGHKPCVQAFGADQFDGTNAEESKSRSSFFNWWYLGISVGAASSYSIMSYVQDNLNWSLGFGIPCGAMTIALLVFVLGTRTYRYSVKDSKSNPFGRIAQVFVAAARNWRMTPSSSNVHEEAGRATAHTGSLRLSFLDKAMIDSSSKGWRSCSIRQVEEAKAMVRLGPIVGTSLIYAIVYAQSSTFFTKQGSTMDRSIGPNFRIPPAALQSFISITIVLFIPIYDRVFVPITRRITGKPSGITMLQRIGIGMFLSIISMVVAALVEKRRLQVAVDFGLVDAKSATIPMRVWWLVPQYILFGVADVFTIVGLQEFFYDQVPNALRSLGLALYLSILGVGNFLSSLLIVIIKKVTSGNGHPSWFSNNLQLAHLDYFYWLLAVLSMVGLAAFMYCANSYIYNQKIQYDKEDTS</sequence>
<feature type="transmembrane region" description="Helical" evidence="9">
    <location>
        <begin position="249"/>
        <end position="269"/>
    </location>
</feature>
<keyword evidence="4" id="KW-0597">Phosphoprotein</keyword>